<feature type="domain" description="Peptidase S1" evidence="2">
    <location>
        <begin position="26"/>
        <end position="84"/>
    </location>
</feature>
<dbReference type="PANTHER" id="PTHR24258:SF116">
    <property type="entry name" value="FI16631P1-RELATED"/>
    <property type="match status" value="1"/>
</dbReference>
<evidence type="ECO:0000313" key="3">
    <source>
        <dbReference type="EMBL" id="KJH45774.1"/>
    </source>
</evidence>
<dbReference type="Gene3D" id="2.40.10.10">
    <property type="entry name" value="Trypsin-like serine proteases"/>
    <property type="match status" value="1"/>
</dbReference>
<dbReference type="GO" id="GO:0004252">
    <property type="term" value="F:serine-type endopeptidase activity"/>
    <property type="evidence" value="ECO:0007669"/>
    <property type="project" value="InterPro"/>
</dbReference>
<dbReference type="InterPro" id="IPR009003">
    <property type="entry name" value="Peptidase_S1_PA"/>
</dbReference>
<dbReference type="PANTHER" id="PTHR24258">
    <property type="entry name" value="SERINE PROTEASE-RELATED"/>
    <property type="match status" value="1"/>
</dbReference>
<dbReference type="InterPro" id="IPR043504">
    <property type="entry name" value="Peptidase_S1_PA_chymotrypsin"/>
</dbReference>
<dbReference type="STRING" id="29172.A0A0D8XPR5"/>
<proteinExistence type="predicted"/>
<gene>
    <name evidence="3" type="ORF">DICVIV_08170</name>
</gene>
<dbReference type="Pfam" id="PF00089">
    <property type="entry name" value="Trypsin"/>
    <property type="match status" value="1"/>
</dbReference>
<feature type="signal peptide" evidence="1">
    <location>
        <begin position="1"/>
        <end position="15"/>
    </location>
</feature>
<feature type="chain" id="PRO_5012497800" description="Peptidase S1 domain-containing protein" evidence="1">
    <location>
        <begin position="16"/>
        <end position="89"/>
    </location>
</feature>
<reference evidence="3 4" key="1">
    <citation type="submission" date="2013-11" db="EMBL/GenBank/DDBJ databases">
        <title>Draft genome of the bovine lungworm Dictyocaulus viviparus.</title>
        <authorList>
            <person name="Mitreva M."/>
        </authorList>
    </citation>
    <scope>NUCLEOTIDE SEQUENCE [LARGE SCALE GENOMIC DNA]</scope>
    <source>
        <strain evidence="3 4">HannoverDv2000</strain>
    </source>
</reference>
<sequence length="89" mass="10017">MKHLIFSLLYTSAHFIDVTTTISPLTSYFPYTHLFAHDLAILEIAQPGIIFSNWVQAICLPSRNFSYETGRGCVVSGWGSTSLGEYYIH</sequence>
<dbReference type="SUPFAM" id="SSF50494">
    <property type="entry name" value="Trypsin-like serine proteases"/>
    <property type="match status" value="1"/>
</dbReference>
<dbReference type="AlphaFoldDB" id="A0A0D8XPR5"/>
<protein>
    <recommendedName>
        <fullName evidence="2">Peptidase S1 domain-containing protein</fullName>
    </recommendedName>
</protein>
<evidence type="ECO:0000256" key="1">
    <source>
        <dbReference type="SAM" id="SignalP"/>
    </source>
</evidence>
<dbReference type="InterPro" id="IPR001254">
    <property type="entry name" value="Trypsin_dom"/>
</dbReference>
<evidence type="ECO:0000259" key="2">
    <source>
        <dbReference type="Pfam" id="PF00089"/>
    </source>
</evidence>
<dbReference type="Proteomes" id="UP000053766">
    <property type="component" value="Unassembled WGS sequence"/>
</dbReference>
<keyword evidence="4" id="KW-1185">Reference proteome</keyword>
<dbReference type="OrthoDB" id="10012881at2759"/>
<evidence type="ECO:0000313" key="4">
    <source>
        <dbReference type="Proteomes" id="UP000053766"/>
    </source>
</evidence>
<accession>A0A0D8XPR5</accession>
<name>A0A0D8XPR5_DICVI</name>
<keyword evidence="1" id="KW-0732">Signal</keyword>
<organism evidence="3 4">
    <name type="scientific">Dictyocaulus viviparus</name>
    <name type="common">Bovine lungworm</name>
    <dbReference type="NCBI Taxonomy" id="29172"/>
    <lineage>
        <taxon>Eukaryota</taxon>
        <taxon>Metazoa</taxon>
        <taxon>Ecdysozoa</taxon>
        <taxon>Nematoda</taxon>
        <taxon>Chromadorea</taxon>
        <taxon>Rhabditida</taxon>
        <taxon>Rhabditina</taxon>
        <taxon>Rhabditomorpha</taxon>
        <taxon>Strongyloidea</taxon>
        <taxon>Metastrongylidae</taxon>
        <taxon>Dictyocaulus</taxon>
    </lineage>
</organism>
<dbReference type="GO" id="GO:0006508">
    <property type="term" value="P:proteolysis"/>
    <property type="evidence" value="ECO:0007669"/>
    <property type="project" value="InterPro"/>
</dbReference>
<reference evidence="4" key="2">
    <citation type="journal article" date="2016" name="Sci. Rep.">
        <title>Dictyocaulus viviparus genome, variome and transcriptome elucidate lungworm biology and support future intervention.</title>
        <authorList>
            <person name="McNulty S.N."/>
            <person name="Strube C."/>
            <person name="Rosa B.A."/>
            <person name="Martin J.C."/>
            <person name="Tyagi R."/>
            <person name="Choi Y.J."/>
            <person name="Wang Q."/>
            <person name="Hallsworth Pepin K."/>
            <person name="Zhang X."/>
            <person name="Ozersky P."/>
            <person name="Wilson R.K."/>
            <person name="Sternberg P.W."/>
            <person name="Gasser R.B."/>
            <person name="Mitreva M."/>
        </authorList>
    </citation>
    <scope>NUCLEOTIDE SEQUENCE [LARGE SCALE GENOMIC DNA]</scope>
    <source>
        <strain evidence="4">HannoverDv2000</strain>
    </source>
</reference>
<dbReference type="EMBL" id="KN716387">
    <property type="protein sequence ID" value="KJH45774.1"/>
    <property type="molecule type" value="Genomic_DNA"/>
</dbReference>